<protein>
    <recommendedName>
        <fullName evidence="5">REJ domain-containing protein</fullName>
    </recommendedName>
</protein>
<feature type="compositionally biased region" description="Polar residues" evidence="1">
    <location>
        <begin position="61"/>
        <end position="79"/>
    </location>
</feature>
<evidence type="ECO:0000313" key="4">
    <source>
        <dbReference type="Proteomes" id="UP000016933"/>
    </source>
</evidence>
<evidence type="ECO:0000256" key="1">
    <source>
        <dbReference type="SAM" id="MobiDB-lite"/>
    </source>
</evidence>
<reference evidence="3 4" key="2">
    <citation type="journal article" date="2012" name="PLoS Pathog.">
        <title>Diverse lifestyles and strategies of plant pathogenesis encoded in the genomes of eighteen Dothideomycetes fungi.</title>
        <authorList>
            <person name="Ohm R.A."/>
            <person name="Feau N."/>
            <person name="Henrissat B."/>
            <person name="Schoch C.L."/>
            <person name="Horwitz B.A."/>
            <person name="Barry K.W."/>
            <person name="Condon B.J."/>
            <person name="Copeland A.C."/>
            <person name="Dhillon B."/>
            <person name="Glaser F."/>
            <person name="Hesse C.N."/>
            <person name="Kosti I."/>
            <person name="LaButti K."/>
            <person name="Lindquist E.A."/>
            <person name="Lucas S."/>
            <person name="Salamov A.A."/>
            <person name="Bradshaw R.E."/>
            <person name="Ciuffetti L."/>
            <person name="Hamelin R.C."/>
            <person name="Kema G.H.J."/>
            <person name="Lawrence C."/>
            <person name="Scott J.A."/>
            <person name="Spatafora J.W."/>
            <person name="Turgeon B.G."/>
            <person name="de Wit P.J.G.M."/>
            <person name="Zhong S."/>
            <person name="Goodwin S.B."/>
            <person name="Grigoriev I.V."/>
        </authorList>
    </citation>
    <scope>NUCLEOTIDE SEQUENCE [LARGE SCALE GENOMIC DNA]</scope>
    <source>
        <strain evidence="4">NZE10 / CBS 128990</strain>
    </source>
</reference>
<feature type="compositionally biased region" description="Low complexity" evidence="1">
    <location>
        <begin position="246"/>
        <end position="277"/>
    </location>
</feature>
<gene>
    <name evidence="3" type="ORF">DOTSEDRAFT_81009</name>
</gene>
<dbReference type="HOGENOM" id="CLU_613979_0_0_1"/>
<reference evidence="4" key="1">
    <citation type="journal article" date="2012" name="PLoS Genet.">
        <title>The genomes of the fungal plant pathogens Cladosporium fulvum and Dothistroma septosporum reveal adaptation to different hosts and lifestyles but also signatures of common ancestry.</title>
        <authorList>
            <person name="de Wit P.J.G.M."/>
            <person name="van der Burgt A."/>
            <person name="Oekmen B."/>
            <person name="Stergiopoulos I."/>
            <person name="Abd-Elsalam K.A."/>
            <person name="Aerts A.L."/>
            <person name="Bahkali A.H."/>
            <person name="Beenen H.G."/>
            <person name="Chettri P."/>
            <person name="Cox M.P."/>
            <person name="Datema E."/>
            <person name="de Vries R.P."/>
            <person name="Dhillon B."/>
            <person name="Ganley A.R."/>
            <person name="Griffiths S.A."/>
            <person name="Guo Y."/>
            <person name="Hamelin R.C."/>
            <person name="Henrissat B."/>
            <person name="Kabir M.S."/>
            <person name="Jashni M.K."/>
            <person name="Kema G."/>
            <person name="Klaubauf S."/>
            <person name="Lapidus A."/>
            <person name="Levasseur A."/>
            <person name="Lindquist E."/>
            <person name="Mehrabi R."/>
            <person name="Ohm R.A."/>
            <person name="Owen T.J."/>
            <person name="Salamov A."/>
            <person name="Schwelm A."/>
            <person name="Schijlen E."/>
            <person name="Sun H."/>
            <person name="van den Burg H.A."/>
            <person name="van Ham R.C.H.J."/>
            <person name="Zhang S."/>
            <person name="Goodwin S.B."/>
            <person name="Grigoriev I.V."/>
            <person name="Collemare J."/>
            <person name="Bradshaw R.E."/>
        </authorList>
    </citation>
    <scope>NUCLEOTIDE SEQUENCE [LARGE SCALE GENOMIC DNA]</scope>
    <source>
        <strain evidence="4">NZE10 / CBS 128990</strain>
    </source>
</reference>
<dbReference type="OMA" id="FAYEPAD"/>
<feature type="compositionally biased region" description="Polar residues" evidence="1">
    <location>
        <begin position="335"/>
        <end position="345"/>
    </location>
</feature>
<sequence length="446" mass="44910">MLSARHLLLLVLCNRLTDASPLVAHYANTTLSGPTAYSSTSSSTTSLAYIQPAAVDSSSMSDPCTISAGTETNLPSRESPSAYGLGGLTAPAPTTPPALTSLDFTFVGEQSSSGSAATHFSYTPVQLSSSVEAASAGSYSTPASINSTPASIDSTPASIDSTSTSIYSTRRYSNVSTITMSRSTMVTLYTTVQPIGYPASQTASGGGVTVTSVTTVYPQRSSSPTLVKPEITASGSVADAYGSASVDLSSSTSGASATSTKTAPHYSSASEEAAATAPQSDMSSTKAEASMTLFTYSPPKEETSLSSASSTTTSSQADTSSTTQPEQSPYAYPTPDSSSSEAITPTQPSATAYALPSIQTSIPPVLISPYAESPAASSTVAQSSTSTVLGGITIVPVNPYSSSSTSGSDSVTAYGGSVSTVTVTVTDAGVTKTITVAKETVTVKAY</sequence>
<dbReference type="OrthoDB" id="10685837at2759"/>
<keyword evidence="2" id="KW-0732">Signal</keyword>
<evidence type="ECO:0000256" key="2">
    <source>
        <dbReference type="SAM" id="SignalP"/>
    </source>
</evidence>
<keyword evidence="4" id="KW-1185">Reference proteome</keyword>
<organism evidence="3 4">
    <name type="scientific">Dothistroma septosporum (strain NZE10 / CBS 128990)</name>
    <name type="common">Red band needle blight fungus</name>
    <name type="synonym">Mycosphaerella pini</name>
    <dbReference type="NCBI Taxonomy" id="675120"/>
    <lineage>
        <taxon>Eukaryota</taxon>
        <taxon>Fungi</taxon>
        <taxon>Dikarya</taxon>
        <taxon>Ascomycota</taxon>
        <taxon>Pezizomycotina</taxon>
        <taxon>Dothideomycetes</taxon>
        <taxon>Dothideomycetidae</taxon>
        <taxon>Mycosphaerellales</taxon>
        <taxon>Mycosphaerellaceae</taxon>
        <taxon>Dothistroma</taxon>
    </lineage>
</organism>
<dbReference type="EMBL" id="KB446541">
    <property type="protein sequence ID" value="EME41976.1"/>
    <property type="molecule type" value="Genomic_DNA"/>
</dbReference>
<feature type="region of interest" description="Disordered" evidence="1">
    <location>
        <begin position="246"/>
        <end position="345"/>
    </location>
</feature>
<name>N1PKX5_DOTSN</name>
<dbReference type="AlphaFoldDB" id="N1PKX5"/>
<accession>N1PKX5</accession>
<feature type="chain" id="PRO_5004108859" description="REJ domain-containing protein" evidence="2">
    <location>
        <begin position="20"/>
        <end position="446"/>
    </location>
</feature>
<feature type="signal peptide" evidence="2">
    <location>
        <begin position="1"/>
        <end position="19"/>
    </location>
</feature>
<feature type="compositionally biased region" description="Polar residues" evidence="1">
    <location>
        <begin position="278"/>
        <end position="295"/>
    </location>
</feature>
<proteinExistence type="predicted"/>
<evidence type="ECO:0000313" key="3">
    <source>
        <dbReference type="EMBL" id="EME41976.1"/>
    </source>
</evidence>
<dbReference type="Proteomes" id="UP000016933">
    <property type="component" value="Unassembled WGS sequence"/>
</dbReference>
<feature type="region of interest" description="Disordered" evidence="1">
    <location>
        <begin position="61"/>
        <end position="90"/>
    </location>
</feature>
<evidence type="ECO:0008006" key="5">
    <source>
        <dbReference type="Google" id="ProtNLM"/>
    </source>
</evidence>
<feature type="compositionally biased region" description="Low complexity" evidence="1">
    <location>
        <begin position="304"/>
        <end position="324"/>
    </location>
</feature>